<dbReference type="InterPro" id="IPR017946">
    <property type="entry name" value="PLC-like_Pdiesterase_TIM-brl"/>
</dbReference>
<dbReference type="AlphaFoldDB" id="A0A419F5R2"/>
<gene>
    <name evidence="2" type="ORF">C4532_03880</name>
</gene>
<comment type="caution">
    <text evidence="2">The sequence shown here is derived from an EMBL/GenBank/DDBJ whole genome shotgun (WGS) entry which is preliminary data.</text>
</comment>
<evidence type="ECO:0000313" key="2">
    <source>
        <dbReference type="EMBL" id="RJP73812.1"/>
    </source>
</evidence>
<organism evidence="2 3">
    <name type="scientific">Candidatus Abyssobacteria bacterium SURF_17</name>
    <dbReference type="NCBI Taxonomy" id="2093361"/>
    <lineage>
        <taxon>Bacteria</taxon>
        <taxon>Pseudomonadati</taxon>
        <taxon>Candidatus Hydrogenedentota</taxon>
        <taxon>Candidatus Abyssobacteria</taxon>
    </lineage>
</organism>
<name>A0A419F5R2_9BACT</name>
<accession>A0A419F5R2</accession>
<sequence length="258" mass="28700">MTGCGLLNLLDRIGRERLVFGHRGVPREAPENTLASFQRALELGLDGVELDARLCRSGDLIVFHDDTVDKLTDGRGSICDLGFEELRALDAGVRFGGKFKSEKIPTLEEVLDVLGGKMLVNIELKTDSARDGGLAYKVVMLVEEMNLLSSVILSSFNPISIRRAKKLNPKVVTTLLYADDQPIHLRRAWASYILKLEGVHPRYPMVNDSLMKRARAKGWFVGTWTVDDASIAERLFQLGVGIVISNRPREIRKDLGLT</sequence>
<reference evidence="2 3" key="1">
    <citation type="journal article" date="2017" name="ISME J.">
        <title>Energy and carbon metabolisms in a deep terrestrial subsurface fluid microbial community.</title>
        <authorList>
            <person name="Momper L."/>
            <person name="Jungbluth S.P."/>
            <person name="Lee M.D."/>
            <person name="Amend J.P."/>
        </authorList>
    </citation>
    <scope>NUCLEOTIDE SEQUENCE [LARGE SCALE GENOMIC DNA]</scope>
    <source>
        <strain evidence="2">SURF_17</strain>
    </source>
</reference>
<dbReference type="InterPro" id="IPR030395">
    <property type="entry name" value="GP_PDE_dom"/>
</dbReference>
<dbReference type="PANTHER" id="PTHR46211">
    <property type="entry name" value="GLYCEROPHOSPHORYL DIESTER PHOSPHODIESTERASE"/>
    <property type="match status" value="1"/>
</dbReference>
<evidence type="ECO:0000259" key="1">
    <source>
        <dbReference type="PROSITE" id="PS51704"/>
    </source>
</evidence>
<feature type="domain" description="GP-PDE" evidence="1">
    <location>
        <begin position="17"/>
        <end position="255"/>
    </location>
</feature>
<proteinExistence type="predicted"/>
<dbReference type="GO" id="GO:0008081">
    <property type="term" value="F:phosphoric diester hydrolase activity"/>
    <property type="evidence" value="ECO:0007669"/>
    <property type="project" value="InterPro"/>
</dbReference>
<dbReference type="EMBL" id="QZKI01000023">
    <property type="protein sequence ID" value="RJP73812.1"/>
    <property type="molecule type" value="Genomic_DNA"/>
</dbReference>
<dbReference type="Gene3D" id="3.20.20.190">
    <property type="entry name" value="Phosphatidylinositol (PI) phosphodiesterase"/>
    <property type="match status" value="1"/>
</dbReference>
<protein>
    <submittedName>
        <fullName evidence="2">Glycerophosphodiester phosphodiesterase</fullName>
    </submittedName>
</protein>
<dbReference type="Proteomes" id="UP000285961">
    <property type="component" value="Unassembled WGS sequence"/>
</dbReference>
<dbReference type="Pfam" id="PF03009">
    <property type="entry name" value="GDPD"/>
    <property type="match status" value="1"/>
</dbReference>
<evidence type="ECO:0000313" key="3">
    <source>
        <dbReference type="Proteomes" id="UP000285961"/>
    </source>
</evidence>
<dbReference type="PANTHER" id="PTHR46211:SF1">
    <property type="entry name" value="GLYCEROPHOSPHODIESTER PHOSPHODIESTERASE, CYTOPLASMIC"/>
    <property type="match status" value="1"/>
</dbReference>
<dbReference type="GO" id="GO:0006629">
    <property type="term" value="P:lipid metabolic process"/>
    <property type="evidence" value="ECO:0007669"/>
    <property type="project" value="InterPro"/>
</dbReference>
<dbReference type="SUPFAM" id="SSF51695">
    <property type="entry name" value="PLC-like phosphodiesterases"/>
    <property type="match status" value="1"/>
</dbReference>
<dbReference type="PROSITE" id="PS51704">
    <property type="entry name" value="GP_PDE"/>
    <property type="match status" value="1"/>
</dbReference>